<dbReference type="STRING" id="97972.A0A2V1D8X8"/>
<evidence type="ECO:0000313" key="9">
    <source>
        <dbReference type="Proteomes" id="UP000244855"/>
    </source>
</evidence>
<sequence>MSTSTLSAILAFGVAVAAYCFLAPANTANVPRIGPKPSFLGNTSKSFFSKHSLQLLEEGYAKYRDGLYSLWTTDMDRVIVSPLFMKDFMSLPRSVVRLTASIRHAGPYTGMDIPAYEEIVYALNKKLEGMQSSQGGFKVAVFPQMIELVTCASARVFVGPELCRNPDWLATATGYTLDVAKVTTDLNRYYRIFHPFIAPFLKSRQQIKTRFTLAKKLLAPLIESRRSKANPPSPDMIQWLVDTATGSDATTDNIVRRMLFLNMAAIHTTAEVLTHNIFELCERSETLQMLREEMLEALPENSSVRLTTLNSDLKKTDSFIKESHRLNPLGFMTFNRHLVAPVRLHNGVTLPANTYISINHYSRQRDPDVYPEPLLFDALRFYRLRQQSGESEQHQFASISSTEPWWGVGKFACPGRQWASAQVKLVLMAVLLGFDIGFPEGQSKKPERVVQAEKLRTSFTQQIILKRRER</sequence>
<accession>A0A2V1D8X8</accession>
<keyword evidence="6 7" id="KW-0408">Iron</keyword>
<evidence type="ECO:0000256" key="1">
    <source>
        <dbReference type="ARBA" id="ARBA00001971"/>
    </source>
</evidence>
<evidence type="ECO:0000256" key="4">
    <source>
        <dbReference type="ARBA" id="ARBA00022723"/>
    </source>
</evidence>
<reference evidence="8 9" key="1">
    <citation type="journal article" date="2018" name="Sci. Rep.">
        <title>Comparative genomics provides insights into the lifestyle and reveals functional heterogeneity of dark septate endophytic fungi.</title>
        <authorList>
            <person name="Knapp D.G."/>
            <person name="Nemeth J.B."/>
            <person name="Barry K."/>
            <person name="Hainaut M."/>
            <person name="Henrissat B."/>
            <person name="Johnson J."/>
            <person name="Kuo A."/>
            <person name="Lim J.H.P."/>
            <person name="Lipzen A."/>
            <person name="Nolan M."/>
            <person name="Ohm R.A."/>
            <person name="Tamas L."/>
            <person name="Grigoriev I.V."/>
            <person name="Spatafora J.W."/>
            <person name="Nagy L.G."/>
            <person name="Kovacs G.M."/>
        </authorList>
    </citation>
    <scope>NUCLEOTIDE SEQUENCE [LARGE SCALE GENOMIC DNA]</scope>
    <source>
        <strain evidence="8 9">DSE2036</strain>
    </source>
</reference>
<dbReference type="AlphaFoldDB" id="A0A2V1D8X8"/>
<name>A0A2V1D8X8_9PLEO</name>
<dbReference type="SUPFAM" id="SSF48264">
    <property type="entry name" value="Cytochrome P450"/>
    <property type="match status" value="1"/>
</dbReference>
<keyword evidence="5" id="KW-0560">Oxidoreductase</keyword>
<dbReference type="GO" id="GO:0020037">
    <property type="term" value="F:heme binding"/>
    <property type="evidence" value="ECO:0007669"/>
    <property type="project" value="InterPro"/>
</dbReference>
<dbReference type="Proteomes" id="UP000244855">
    <property type="component" value="Unassembled WGS sequence"/>
</dbReference>
<proteinExistence type="inferred from homology"/>
<dbReference type="OrthoDB" id="1844152at2759"/>
<dbReference type="InterPro" id="IPR002403">
    <property type="entry name" value="Cyt_P450_E_grp-IV"/>
</dbReference>
<dbReference type="EMBL" id="KZ805528">
    <property type="protein sequence ID" value="PVH94597.1"/>
    <property type="molecule type" value="Genomic_DNA"/>
</dbReference>
<dbReference type="GO" id="GO:0004497">
    <property type="term" value="F:monooxygenase activity"/>
    <property type="evidence" value="ECO:0007669"/>
    <property type="project" value="InterPro"/>
</dbReference>
<dbReference type="InterPro" id="IPR001128">
    <property type="entry name" value="Cyt_P450"/>
</dbReference>
<dbReference type="CDD" id="cd11041">
    <property type="entry name" value="CYP503A1-like"/>
    <property type="match status" value="1"/>
</dbReference>
<evidence type="ECO:0000313" key="8">
    <source>
        <dbReference type="EMBL" id="PVH94597.1"/>
    </source>
</evidence>
<evidence type="ECO:0000256" key="6">
    <source>
        <dbReference type="ARBA" id="ARBA00023004"/>
    </source>
</evidence>
<dbReference type="InterPro" id="IPR036396">
    <property type="entry name" value="Cyt_P450_sf"/>
</dbReference>
<keyword evidence="9" id="KW-1185">Reference proteome</keyword>
<evidence type="ECO:0000256" key="5">
    <source>
        <dbReference type="ARBA" id="ARBA00023002"/>
    </source>
</evidence>
<organism evidence="8 9">
    <name type="scientific">Periconia macrospinosa</name>
    <dbReference type="NCBI Taxonomy" id="97972"/>
    <lineage>
        <taxon>Eukaryota</taxon>
        <taxon>Fungi</taxon>
        <taxon>Dikarya</taxon>
        <taxon>Ascomycota</taxon>
        <taxon>Pezizomycotina</taxon>
        <taxon>Dothideomycetes</taxon>
        <taxon>Pleosporomycetidae</taxon>
        <taxon>Pleosporales</taxon>
        <taxon>Massarineae</taxon>
        <taxon>Periconiaceae</taxon>
        <taxon>Periconia</taxon>
    </lineage>
</organism>
<keyword evidence="4 7" id="KW-0479">Metal-binding</keyword>
<comment type="cofactor">
    <cofactor evidence="1 7">
        <name>heme</name>
        <dbReference type="ChEBI" id="CHEBI:30413"/>
    </cofactor>
</comment>
<dbReference type="Pfam" id="PF00067">
    <property type="entry name" value="p450"/>
    <property type="match status" value="1"/>
</dbReference>
<protein>
    <submittedName>
        <fullName evidence="8">Cytochrome P450</fullName>
    </submittedName>
</protein>
<dbReference type="PANTHER" id="PTHR46206">
    <property type="entry name" value="CYTOCHROME P450"/>
    <property type="match status" value="1"/>
</dbReference>
<comment type="similarity">
    <text evidence="3">Belongs to the cytochrome P450 family.</text>
</comment>
<feature type="binding site" description="axial binding residue" evidence="7">
    <location>
        <position position="413"/>
    </location>
    <ligand>
        <name>heme</name>
        <dbReference type="ChEBI" id="CHEBI:30413"/>
    </ligand>
    <ligandPart>
        <name>Fe</name>
        <dbReference type="ChEBI" id="CHEBI:18248"/>
    </ligandPart>
</feature>
<evidence type="ECO:0000256" key="7">
    <source>
        <dbReference type="PIRSR" id="PIRSR602403-1"/>
    </source>
</evidence>
<evidence type="ECO:0000256" key="2">
    <source>
        <dbReference type="ARBA" id="ARBA00004685"/>
    </source>
</evidence>
<dbReference type="GO" id="GO:0005506">
    <property type="term" value="F:iron ion binding"/>
    <property type="evidence" value="ECO:0007669"/>
    <property type="project" value="InterPro"/>
</dbReference>
<evidence type="ECO:0000256" key="3">
    <source>
        <dbReference type="ARBA" id="ARBA00010617"/>
    </source>
</evidence>
<comment type="pathway">
    <text evidence="2">Mycotoxin biosynthesis.</text>
</comment>
<dbReference type="GO" id="GO:0016705">
    <property type="term" value="F:oxidoreductase activity, acting on paired donors, with incorporation or reduction of molecular oxygen"/>
    <property type="evidence" value="ECO:0007669"/>
    <property type="project" value="InterPro"/>
</dbReference>
<dbReference type="Gene3D" id="1.10.630.10">
    <property type="entry name" value="Cytochrome P450"/>
    <property type="match status" value="1"/>
</dbReference>
<keyword evidence="7" id="KW-0349">Heme</keyword>
<dbReference type="PRINTS" id="PR00465">
    <property type="entry name" value="EP450IV"/>
</dbReference>
<gene>
    <name evidence="8" type="ORF">DM02DRAFT_692723</name>
</gene>